<feature type="region of interest" description="Disordered" evidence="1">
    <location>
        <begin position="67"/>
        <end position="183"/>
    </location>
</feature>
<organism evidence="3">
    <name type="scientific">Caenorhabditis remanei</name>
    <name type="common">Caenorhabditis vulgaris</name>
    <dbReference type="NCBI Taxonomy" id="31234"/>
    <lineage>
        <taxon>Eukaryota</taxon>
        <taxon>Metazoa</taxon>
        <taxon>Ecdysozoa</taxon>
        <taxon>Nematoda</taxon>
        <taxon>Chromadorea</taxon>
        <taxon>Rhabditida</taxon>
        <taxon>Rhabditina</taxon>
        <taxon>Rhabditomorpha</taxon>
        <taxon>Rhabditoidea</taxon>
        <taxon>Rhabditidae</taxon>
        <taxon>Peloderinae</taxon>
        <taxon>Caenorhabditis</taxon>
    </lineage>
</organism>
<dbReference type="Proteomes" id="UP000008281">
    <property type="component" value="Unassembled WGS sequence"/>
</dbReference>
<feature type="compositionally biased region" description="Basic and acidic residues" evidence="1">
    <location>
        <begin position="109"/>
        <end position="124"/>
    </location>
</feature>
<name>E3N494_CAERE</name>
<reference evidence="2" key="1">
    <citation type="submission" date="2007-07" db="EMBL/GenBank/DDBJ databases">
        <title>PCAP assembly of the Caenorhabditis remanei genome.</title>
        <authorList>
            <consortium name="The Caenorhabditis remanei Sequencing Consortium"/>
            <person name="Wilson R.K."/>
        </authorList>
    </citation>
    <scope>NUCLEOTIDE SEQUENCE [LARGE SCALE GENOMIC DNA]</scope>
    <source>
        <strain evidence="2">PB4641</strain>
    </source>
</reference>
<evidence type="ECO:0000256" key="1">
    <source>
        <dbReference type="SAM" id="MobiDB-lite"/>
    </source>
</evidence>
<gene>
    <name evidence="2" type="ORF">CRE_23645</name>
</gene>
<dbReference type="HOGENOM" id="CLU_680154_0_0_1"/>
<dbReference type="InParanoid" id="E3N494"/>
<sequence>MENLTLKRKREETKTLNQDENSSGRQSPVSRRRRVESSERSTTSEVSYDILEMEKLLTHFQYGLPDMENMEEDDMREYEVIEEVDSSKASSCSDGEDADDEREEDEGDEKTIEEKTGENSKKENEDNEECDSSMDDEEESSEDDEEDDSRSSTNSDSDEDEALADLKRLPRYQKKADNDDDEEKMDNDVFYNLFVKEAMNFFLEKDEDYQLEENLAKTVWKMVKGITKKHFAIIIGYTFFTSPRKTFDHFLCEELVSDTVEYWKRHKIADGGDDFVKEVERLEEEQRGMTKKTDIEKNEEPSESVKPYIRPDSTSPVSCVPEKELCFNMLNKLIRKDLRVETNLKEWFLKELEGYGELNEQRADRAWEIVGKLDRGFHSIIGDIFYLTEKEEVDIELMLELLERTWDMLEEFGTPENW</sequence>
<proteinExistence type="predicted"/>
<feature type="compositionally biased region" description="Acidic residues" evidence="1">
    <location>
        <begin position="125"/>
        <end position="148"/>
    </location>
</feature>
<feature type="compositionally biased region" description="Basic and acidic residues" evidence="1">
    <location>
        <begin position="286"/>
        <end position="300"/>
    </location>
</feature>
<feature type="compositionally biased region" description="Acidic residues" evidence="1">
    <location>
        <begin position="68"/>
        <end position="84"/>
    </location>
</feature>
<evidence type="ECO:0000313" key="3">
    <source>
        <dbReference type="Proteomes" id="UP000008281"/>
    </source>
</evidence>
<evidence type="ECO:0000313" key="2">
    <source>
        <dbReference type="EMBL" id="EFO85402.1"/>
    </source>
</evidence>
<feature type="region of interest" description="Disordered" evidence="1">
    <location>
        <begin position="286"/>
        <end position="310"/>
    </location>
</feature>
<accession>E3N494</accession>
<feature type="region of interest" description="Disordered" evidence="1">
    <location>
        <begin position="1"/>
        <end position="48"/>
    </location>
</feature>
<dbReference type="AlphaFoldDB" id="E3N494"/>
<keyword evidence="3" id="KW-1185">Reference proteome</keyword>
<dbReference type="EMBL" id="DS268524">
    <property type="protein sequence ID" value="EFO85402.1"/>
    <property type="molecule type" value="Genomic_DNA"/>
</dbReference>
<protein>
    <submittedName>
        <fullName evidence="2">Uncharacterized protein</fullName>
    </submittedName>
</protein>
<feature type="compositionally biased region" description="Acidic residues" evidence="1">
    <location>
        <begin position="94"/>
        <end position="108"/>
    </location>
</feature>